<dbReference type="EMBL" id="CP117683">
    <property type="protein sequence ID" value="WDC91820.1"/>
    <property type="molecule type" value="Genomic_DNA"/>
</dbReference>
<evidence type="ECO:0000313" key="3">
    <source>
        <dbReference type="EMBL" id="WDC91820.1"/>
    </source>
</evidence>
<name>A0A385AD58_LATCU</name>
<dbReference type="Proteomes" id="UP000257607">
    <property type="component" value="Chromosome"/>
</dbReference>
<reference evidence="2 4" key="1">
    <citation type="submission" date="2018-07" db="EMBL/GenBank/DDBJ databases">
        <title>Lactobacillus curvatus genome sequence.</title>
        <authorList>
            <person name="Prechtl R."/>
        </authorList>
    </citation>
    <scope>NUCLEOTIDE SEQUENCE [LARGE SCALE GENOMIC DNA]</scope>
    <source>
        <strain evidence="2 4">TMW 1.1928</strain>
    </source>
</reference>
<keyword evidence="1" id="KW-1133">Transmembrane helix</keyword>
<dbReference type="EMBL" id="CP031003">
    <property type="protein sequence ID" value="AXN35577.1"/>
    <property type="molecule type" value="Genomic_DNA"/>
</dbReference>
<feature type="transmembrane region" description="Helical" evidence="1">
    <location>
        <begin position="34"/>
        <end position="55"/>
    </location>
</feature>
<keyword evidence="1" id="KW-0472">Membrane</keyword>
<evidence type="ECO:0000313" key="4">
    <source>
        <dbReference type="Proteomes" id="UP000257607"/>
    </source>
</evidence>
<dbReference type="GeneID" id="49610729"/>
<proteinExistence type="predicted"/>
<dbReference type="Proteomes" id="UP001215533">
    <property type="component" value="Chromosome"/>
</dbReference>
<gene>
    <name evidence="2" type="ORF">DT351_04045</name>
    <name evidence="3" type="ORF">PSR33_06415</name>
</gene>
<organism evidence="2 4">
    <name type="scientific">Latilactobacillus curvatus</name>
    <name type="common">Lactobacillus curvatus</name>
    <dbReference type="NCBI Taxonomy" id="28038"/>
    <lineage>
        <taxon>Bacteria</taxon>
        <taxon>Bacillati</taxon>
        <taxon>Bacillota</taxon>
        <taxon>Bacilli</taxon>
        <taxon>Lactobacillales</taxon>
        <taxon>Lactobacillaceae</taxon>
        <taxon>Latilactobacillus</taxon>
    </lineage>
</organism>
<feature type="transmembrane region" description="Helical" evidence="1">
    <location>
        <begin position="6"/>
        <end position="22"/>
    </location>
</feature>
<reference evidence="3" key="2">
    <citation type="submission" date="2023-02" db="EMBL/GenBank/DDBJ databases">
        <title>Complete genome sequence of Lactobacillus curvatus CACC879 isolated from Pig feces.</title>
        <authorList>
            <person name="Park S."/>
            <person name="Park M.A."/>
            <person name="Kim D.-H."/>
            <person name="Kim Y."/>
        </authorList>
    </citation>
    <scope>NUCLEOTIDE SEQUENCE</scope>
    <source>
        <strain evidence="3">CACC879</strain>
    </source>
</reference>
<evidence type="ECO:0000313" key="2">
    <source>
        <dbReference type="EMBL" id="AXN35577.1"/>
    </source>
</evidence>
<evidence type="ECO:0000256" key="1">
    <source>
        <dbReference type="SAM" id="Phobius"/>
    </source>
</evidence>
<feature type="transmembrane region" description="Helical" evidence="1">
    <location>
        <begin position="61"/>
        <end position="77"/>
    </location>
</feature>
<dbReference type="AlphaFoldDB" id="A0A385AD58"/>
<keyword evidence="1" id="KW-0812">Transmembrane</keyword>
<sequence>MTGFTLFYGLLAIALLIIWLIVETKMVWRAKRNRLWTIFLCCAGILLLGLTLVMGRTLSDQITGIGSVVILIVIAFWPRGLTKTSLIANLNTIHQFAAISKIELLTQGDLVEACFYVGEIRIAKLRFKTTVEKLQTFLKDRFPKKRLVVK</sequence>
<accession>A0A385AD58</accession>
<protein>
    <submittedName>
        <fullName evidence="2">LaaL</fullName>
    </submittedName>
</protein>
<dbReference type="RefSeq" id="WP_056967146.1">
    <property type="nucleotide sequence ID" value="NZ_BJOQ01000001.1"/>
</dbReference>